<dbReference type="SUPFAM" id="SSF56281">
    <property type="entry name" value="Metallo-hydrolase/oxidoreductase"/>
    <property type="match status" value="1"/>
</dbReference>
<dbReference type="AlphaFoldDB" id="A0A7G5N1N7"/>
<keyword evidence="1" id="KW-0732">Signal</keyword>
<gene>
    <name evidence="3" type="ORF">E5259_26135</name>
</gene>
<dbReference type="SMART" id="SM00849">
    <property type="entry name" value="Lactamase_B"/>
    <property type="match status" value="1"/>
</dbReference>
<accession>A0A7G5N1N7</accession>
<dbReference type="CDD" id="cd07731">
    <property type="entry name" value="ComA-like_MBL-fold"/>
    <property type="match status" value="1"/>
</dbReference>
<dbReference type="PANTHER" id="PTHR30619:SF7">
    <property type="entry name" value="BETA-LACTAMASE DOMAIN PROTEIN"/>
    <property type="match status" value="1"/>
</dbReference>
<dbReference type="Gene3D" id="3.60.15.10">
    <property type="entry name" value="Ribonuclease Z/Hydroxyacylglutathione hydrolase-like"/>
    <property type="match status" value="1"/>
</dbReference>
<dbReference type="PROSITE" id="PS51257">
    <property type="entry name" value="PROKAR_LIPOPROTEIN"/>
    <property type="match status" value="1"/>
</dbReference>
<dbReference type="Proteomes" id="UP000515789">
    <property type="component" value="Chromosome"/>
</dbReference>
<dbReference type="InterPro" id="IPR035681">
    <property type="entry name" value="ComA-like_MBL"/>
</dbReference>
<feature type="chain" id="PRO_5038887796" evidence="1">
    <location>
        <begin position="23"/>
        <end position="291"/>
    </location>
</feature>
<dbReference type="GO" id="GO:0016787">
    <property type="term" value="F:hydrolase activity"/>
    <property type="evidence" value="ECO:0007669"/>
    <property type="project" value="UniProtKB-KW"/>
</dbReference>
<dbReference type="Pfam" id="PF00753">
    <property type="entry name" value="Lactamase_B"/>
    <property type="match status" value="1"/>
</dbReference>
<evidence type="ECO:0000256" key="1">
    <source>
        <dbReference type="SAM" id="SignalP"/>
    </source>
</evidence>
<sequence length="291" mass="32486">MQMKKRKILVLAAVLAVLLLTAGCGETGQGKQENLKGNMVLSFINIGKGDAFLIQVPDGGYYMWDTGKEEDYPMVERLLDIKKVERLDGIFLSHRHKDHAGGLELIMEKYSVEKVYLSGKDDITYKKINPEQTASEYGAEVVKLQGDEVLSLGGATAQVWIPGNRDTENENNNSMVVRWSFKDTSFLMTGDMEKKEEKQFLQTFGDCRADVLKLGHHGEKDATSKALLEAVMPVYGIITGNEEENPDSVNKKIAKRLKKYGVKAYYSEGEQTAWDFIADGTSVKAVKVMDK</sequence>
<evidence type="ECO:0000259" key="2">
    <source>
        <dbReference type="SMART" id="SM00849"/>
    </source>
</evidence>
<dbReference type="InterPro" id="IPR001279">
    <property type="entry name" value="Metallo-B-lactamas"/>
</dbReference>
<organism evidence="3 4">
    <name type="scientific">Blautia producta</name>
    <dbReference type="NCBI Taxonomy" id="33035"/>
    <lineage>
        <taxon>Bacteria</taxon>
        <taxon>Bacillati</taxon>
        <taxon>Bacillota</taxon>
        <taxon>Clostridia</taxon>
        <taxon>Lachnospirales</taxon>
        <taxon>Lachnospiraceae</taxon>
        <taxon>Blautia</taxon>
    </lineage>
</organism>
<feature type="domain" description="Metallo-beta-lactamase" evidence="2">
    <location>
        <begin position="48"/>
        <end position="242"/>
    </location>
</feature>
<protein>
    <submittedName>
        <fullName evidence="3">MBL fold metallo-hydrolase</fullName>
    </submittedName>
</protein>
<dbReference type="PANTHER" id="PTHR30619">
    <property type="entry name" value="DNA INTERNALIZATION/COMPETENCE PROTEIN COMEC/REC2"/>
    <property type="match status" value="1"/>
</dbReference>
<keyword evidence="3" id="KW-0378">Hydrolase</keyword>
<evidence type="ECO:0000313" key="4">
    <source>
        <dbReference type="Proteomes" id="UP000515789"/>
    </source>
</evidence>
<dbReference type="InterPro" id="IPR052159">
    <property type="entry name" value="Competence_DNA_uptake"/>
</dbReference>
<reference evidence="3 4" key="1">
    <citation type="submission" date="2019-04" db="EMBL/GenBank/DDBJ databases">
        <authorList>
            <person name="Schori C."/>
            <person name="Ahrens C."/>
        </authorList>
    </citation>
    <scope>NUCLEOTIDE SEQUENCE [LARGE SCALE GENOMIC DNA]</scope>
    <source>
        <strain evidence="3 4">DSM 2950</strain>
    </source>
</reference>
<evidence type="ECO:0000313" key="3">
    <source>
        <dbReference type="EMBL" id="QMW80780.1"/>
    </source>
</evidence>
<feature type="signal peptide" evidence="1">
    <location>
        <begin position="1"/>
        <end position="22"/>
    </location>
</feature>
<dbReference type="InterPro" id="IPR036866">
    <property type="entry name" value="RibonucZ/Hydroxyglut_hydro"/>
</dbReference>
<name>A0A7G5N1N7_9FIRM</name>
<proteinExistence type="predicted"/>
<dbReference type="EMBL" id="CP039126">
    <property type="protein sequence ID" value="QMW80780.1"/>
    <property type="molecule type" value="Genomic_DNA"/>
</dbReference>